<dbReference type="Proteomes" id="UP000469081">
    <property type="component" value="Unassembled WGS sequence"/>
</dbReference>
<dbReference type="SUPFAM" id="SSF52964">
    <property type="entry name" value="TolB, N-terminal domain"/>
    <property type="match status" value="1"/>
</dbReference>
<keyword evidence="5" id="KW-0132">Cell division</keyword>
<dbReference type="InterPro" id="IPR011042">
    <property type="entry name" value="6-blade_b-propeller_TolB-like"/>
</dbReference>
<evidence type="ECO:0000256" key="3">
    <source>
        <dbReference type="ARBA" id="ARBA00022729"/>
    </source>
</evidence>
<comment type="function">
    <text evidence="5">Part of the Tol-Pal system, which plays a role in outer membrane invagination during cell division and is important for maintaining outer membrane integrity.</text>
</comment>
<dbReference type="GO" id="GO:0042597">
    <property type="term" value="C:periplasmic space"/>
    <property type="evidence" value="ECO:0007669"/>
    <property type="project" value="UniProtKB-SubCell"/>
</dbReference>
<evidence type="ECO:0000313" key="7">
    <source>
        <dbReference type="Proteomes" id="UP000469081"/>
    </source>
</evidence>
<dbReference type="GO" id="GO:0051301">
    <property type="term" value="P:cell division"/>
    <property type="evidence" value="ECO:0007669"/>
    <property type="project" value="UniProtKB-UniRule"/>
</dbReference>
<dbReference type="EMBL" id="VJEZ01000006">
    <property type="protein sequence ID" value="MWZ40064.1"/>
    <property type="molecule type" value="Genomic_DNA"/>
</dbReference>
<keyword evidence="3 5" id="KW-0732">Signal</keyword>
<dbReference type="PANTHER" id="PTHR36842:SF1">
    <property type="entry name" value="PROTEIN TOLB"/>
    <property type="match status" value="1"/>
</dbReference>
<evidence type="ECO:0000256" key="1">
    <source>
        <dbReference type="ARBA" id="ARBA00004418"/>
    </source>
</evidence>
<protein>
    <recommendedName>
        <fullName evidence="5">Tol-Pal system protein TolB</fullName>
    </recommendedName>
</protein>
<reference evidence="6 7" key="1">
    <citation type="submission" date="2019-06" db="EMBL/GenBank/DDBJ databases">
        <title>Phylogeography and genetic diversity of Francisella tularensis subsp. holarctica in France (1947-2018).</title>
        <authorList>
            <person name="Kevin M."/>
            <person name="Madani N."/>
            <person name="Maurin M."/>
        </authorList>
    </citation>
    <scope>NUCLEOTIDE SEQUENCE [LARGE SCALE GENOMIC DNA]</scope>
    <source>
        <strain evidence="6 7">ATCC 15482</strain>
    </source>
</reference>
<name>A0A6I4RNR8_FRATU</name>
<sequence>MRNGMRKIIAGVSIFVFLISNLYADLVAEVTTGVIQKPLVTVVSDNVVDQFPQQVNSVIVADLNHNAKLQANDTIKYEIKQKQNIPWKSLKSDYVVLTKYTKNAYNNYTVEVQILKRNDTSYLQAITYKNINVSLMRTLAHKISNYVYQKLTGNQGFFLTKLAYVKVSNPYARYGRLYELIISDYDGYNKHVVLRQTDNPIATPSWSNDGRYIVYSSYSGGSMGVYTLEIATGKVTRITNYKGINSSPSFSPDGKEIALALSKGYSDQTNIYIMNLATKALKRITINGINTAPKFSPNGQSIVFTSDREGRPNIYVASVNSKYPQSSILSTKIHQAYEPNYTPDGKNIVFMNQSSRTSGTQIADFNLANGSVTNITNGKADSSPTVSPYGDMVAYISTNTRGYSSLDMVSLDGDNHFNIETADNGNILIQSPSWSPKNF</sequence>
<comment type="subunit">
    <text evidence="5">The Tol-Pal system is composed of five core proteins: the inner membrane proteins TolA, TolQ and TolR, the periplasmic protein TolB and the outer membrane protein Pal. They form a network linking the inner and outer membranes and the peptidoglycan layer.</text>
</comment>
<dbReference type="AlphaFoldDB" id="A0A6I4RNR8"/>
<evidence type="ECO:0000256" key="4">
    <source>
        <dbReference type="ARBA" id="ARBA00022764"/>
    </source>
</evidence>
<gene>
    <name evidence="5" type="primary">tolB</name>
    <name evidence="6" type="ORF">FNC33_05820</name>
</gene>
<organism evidence="6 7">
    <name type="scientific">Francisella tularensis</name>
    <dbReference type="NCBI Taxonomy" id="263"/>
    <lineage>
        <taxon>Bacteria</taxon>
        <taxon>Pseudomonadati</taxon>
        <taxon>Pseudomonadota</taxon>
        <taxon>Gammaproteobacteria</taxon>
        <taxon>Thiotrichales</taxon>
        <taxon>Francisellaceae</taxon>
        <taxon>Francisella</taxon>
    </lineage>
</organism>
<evidence type="ECO:0000256" key="5">
    <source>
        <dbReference type="HAMAP-Rule" id="MF_00671"/>
    </source>
</evidence>
<dbReference type="Gene3D" id="2.120.10.30">
    <property type="entry name" value="TolB, C-terminal domain"/>
    <property type="match status" value="1"/>
</dbReference>
<accession>A0A6I4RNR8</accession>
<dbReference type="HAMAP" id="MF_00671">
    <property type="entry name" value="TolB"/>
    <property type="match status" value="1"/>
</dbReference>
<evidence type="ECO:0000313" key="6">
    <source>
        <dbReference type="EMBL" id="MWZ40064.1"/>
    </source>
</evidence>
<comment type="similarity">
    <text evidence="2 5">Belongs to the TolB family.</text>
</comment>
<dbReference type="SUPFAM" id="SSF69304">
    <property type="entry name" value="Tricorn protease N-terminal domain"/>
    <property type="match status" value="1"/>
</dbReference>
<dbReference type="InterPro" id="IPR014167">
    <property type="entry name" value="Tol-Pal_TolB"/>
</dbReference>
<dbReference type="GO" id="GO:0017038">
    <property type="term" value="P:protein import"/>
    <property type="evidence" value="ECO:0007669"/>
    <property type="project" value="InterPro"/>
</dbReference>
<dbReference type="InterPro" id="IPR011659">
    <property type="entry name" value="WD40"/>
</dbReference>
<keyword evidence="5" id="KW-0131">Cell cycle</keyword>
<evidence type="ECO:0000256" key="2">
    <source>
        <dbReference type="ARBA" id="ARBA00009820"/>
    </source>
</evidence>
<comment type="subcellular location">
    <subcellularLocation>
        <location evidence="1 5">Periplasm</location>
    </subcellularLocation>
</comment>
<dbReference type="PANTHER" id="PTHR36842">
    <property type="entry name" value="PROTEIN TOLB HOMOLOG"/>
    <property type="match status" value="1"/>
</dbReference>
<dbReference type="Pfam" id="PF07676">
    <property type="entry name" value="PD40"/>
    <property type="match status" value="3"/>
</dbReference>
<keyword evidence="4 5" id="KW-0574">Periplasm</keyword>
<comment type="caution">
    <text evidence="6">The sequence shown here is derived from an EMBL/GenBank/DDBJ whole genome shotgun (WGS) entry which is preliminary data.</text>
</comment>
<proteinExistence type="inferred from homology"/>
<dbReference type="Gene3D" id="3.40.50.10070">
    <property type="entry name" value="TolB, N-terminal domain"/>
    <property type="match status" value="1"/>
</dbReference>